<gene>
    <name evidence="6" type="ORF">SEMRO_2149_G316590.1</name>
</gene>
<dbReference type="Gene3D" id="3.40.190.10">
    <property type="entry name" value="Periplasmic binding protein-like II"/>
    <property type="match status" value="3"/>
</dbReference>
<evidence type="ECO:0000256" key="1">
    <source>
        <dbReference type="ARBA" id="ARBA00010333"/>
    </source>
</evidence>
<keyword evidence="5" id="KW-0472">Membrane</keyword>
<organism evidence="6 7">
    <name type="scientific">Seminavis robusta</name>
    <dbReference type="NCBI Taxonomy" id="568900"/>
    <lineage>
        <taxon>Eukaryota</taxon>
        <taxon>Sar</taxon>
        <taxon>Stramenopiles</taxon>
        <taxon>Ochrophyta</taxon>
        <taxon>Bacillariophyta</taxon>
        <taxon>Bacillariophyceae</taxon>
        <taxon>Bacillariophycidae</taxon>
        <taxon>Naviculales</taxon>
        <taxon>Naviculaceae</taxon>
        <taxon>Seminavis</taxon>
    </lineage>
</organism>
<keyword evidence="7" id="KW-1185">Reference proteome</keyword>
<proteinExistence type="inferred from homology"/>
<keyword evidence="3" id="KW-0732">Signal</keyword>
<accession>A0A9N8F0G9</accession>
<feature type="compositionally biased region" description="Basic and acidic residues" evidence="4">
    <location>
        <begin position="231"/>
        <end position="241"/>
    </location>
</feature>
<feature type="compositionally biased region" description="Low complexity" evidence="4">
    <location>
        <begin position="153"/>
        <end position="166"/>
    </location>
</feature>
<evidence type="ECO:0000313" key="7">
    <source>
        <dbReference type="Proteomes" id="UP001153069"/>
    </source>
</evidence>
<comment type="similarity">
    <text evidence="1">Belongs to the bacterial solute-binding protein 3 family.</text>
</comment>
<feature type="compositionally biased region" description="Polar residues" evidence="4">
    <location>
        <begin position="265"/>
        <end position="274"/>
    </location>
</feature>
<evidence type="ECO:0000313" key="6">
    <source>
        <dbReference type="EMBL" id="CAB9528110.1"/>
    </source>
</evidence>
<dbReference type="SUPFAM" id="SSF53850">
    <property type="entry name" value="Periplasmic binding protein-like II"/>
    <property type="match status" value="2"/>
</dbReference>
<keyword evidence="2" id="KW-0813">Transport</keyword>
<dbReference type="PANTHER" id="PTHR30085:SF6">
    <property type="entry name" value="ABC TRANSPORTER GLUTAMINE-BINDING PROTEIN GLNH"/>
    <property type="match status" value="1"/>
</dbReference>
<evidence type="ECO:0000256" key="5">
    <source>
        <dbReference type="SAM" id="Phobius"/>
    </source>
</evidence>
<feature type="compositionally biased region" description="Basic and acidic residues" evidence="4">
    <location>
        <begin position="209"/>
        <end position="220"/>
    </location>
</feature>
<evidence type="ECO:0000256" key="2">
    <source>
        <dbReference type="ARBA" id="ARBA00022448"/>
    </source>
</evidence>
<feature type="region of interest" description="Disordered" evidence="4">
    <location>
        <begin position="1"/>
        <end position="282"/>
    </location>
</feature>
<dbReference type="EMBL" id="CAICTM010002147">
    <property type="protein sequence ID" value="CAB9528110.1"/>
    <property type="molecule type" value="Genomic_DNA"/>
</dbReference>
<protein>
    <submittedName>
        <fullName evidence="6">Extracellular solute-binding protein</fullName>
    </submittedName>
</protein>
<keyword evidence="5" id="KW-1133">Transmembrane helix</keyword>
<keyword evidence="5" id="KW-0812">Transmembrane</keyword>
<dbReference type="AlphaFoldDB" id="A0A9N8F0G9"/>
<dbReference type="OrthoDB" id="10056896at2759"/>
<sequence>MSEKETNKETTAAMAESDAAEKKKSVSGGGMAKVGAFPVSPSSEAQAPPRMEKQPTIARIDDADDCQDDEAKTEEASNVAKRATDDQPNTEAAISKAAYGTNGHSLHEGISKEAYCGHSADNPDDVGTSGNSNVKEAYRSKKSDADEKKKSVSDGGVARAGAFAVVPSSEAQAPPRMEKQPTIARIDEASDCQDDEAKTEEASNLAKRANNDHPDPEEAISKAAYRMSGHSHHEGISKDAYRGQSAGNSDDAVARGNSDVKDSYRSNNGRSSPDNVIARGTPDNAIGRHPVLHSLHSLHLINQYSEALSDVEDIMPLPSLAPPPAPSNPGAFPVERAPSRNLRLQIPSFNRRRRSSGNLLHLMTRRSSGNLMGGPRTSRGQDGITSSYIATNVTARLVTDEDDNEMLRNQLESFRNLPTAEIVTQNENAAKIVKCAAVGIAAVLIVVIVVVGVVVATNGGDDNPDVVIFGSDGTMIGSTIDNSSSSTTSDALLQPTLKMVRERGSLRCRGENYEMAQGHGLSVELCKALSAALFGQDTSNNRTEYVFMTFRDLWNALDNTTVDVSTGQVTYNMARDVYEEASQMPKSFSAPWYYTGAVVAGPADLVDCANRGDTLTGVCKDLIVCTDEGSTTNDIIQELLDGSAIHLVNGVENLFPAIYEGSCNVLAGEPQYITEDRVRSQGYTGDYVMGSVFFSKDPLAMATRGDDPLWTDFCNAVLQALLTAESQHITQANASLFPQTELFGPDMKDMFRHAISAVGNWGEMFDRTFGLKSERTGRNLLNQPEDEGGLLFSLPLSVLDFNPQFQDEVLPSVLANDTLEAIGQRHFLRCGILPNRPGFVDEVATSNSSSSSEETEQMFLHNNRTWTGMDIDLCRCLSAALFDDPDIIEFVPLEDPVSGFTALAGDIVDVVVGIPYTLEADILEPSTKQGYQFSPTYFYGDNGDMMLSMVTSQNATQWSDFVRWIVYGLIHAEEEGIGMNDAATMPTVDLFGPTYKLMFRLMVLHFGNYGDLYQKHLETLIPRTGHNLLNNGSTPLLNPLPMAQFI</sequence>
<dbReference type="Proteomes" id="UP001153069">
    <property type="component" value="Unassembled WGS sequence"/>
</dbReference>
<name>A0A9N8F0G9_9STRA</name>
<dbReference type="PANTHER" id="PTHR30085">
    <property type="entry name" value="AMINO ACID ABC TRANSPORTER PERMEASE"/>
    <property type="match status" value="1"/>
</dbReference>
<reference evidence="6" key="1">
    <citation type="submission" date="2020-06" db="EMBL/GenBank/DDBJ databases">
        <authorList>
            <consortium name="Plant Systems Biology data submission"/>
        </authorList>
    </citation>
    <scope>NUCLEOTIDE SEQUENCE</scope>
    <source>
        <strain evidence="6">D6</strain>
    </source>
</reference>
<dbReference type="InterPro" id="IPR051455">
    <property type="entry name" value="Bact_solute-bind_prot3"/>
</dbReference>
<feature type="compositionally biased region" description="Basic and acidic residues" evidence="4">
    <location>
        <begin position="136"/>
        <end position="152"/>
    </location>
</feature>
<dbReference type="GO" id="GO:0006865">
    <property type="term" value="P:amino acid transport"/>
    <property type="evidence" value="ECO:0007669"/>
    <property type="project" value="TreeGrafter"/>
</dbReference>
<evidence type="ECO:0000256" key="4">
    <source>
        <dbReference type="SAM" id="MobiDB-lite"/>
    </source>
</evidence>
<feature type="transmembrane region" description="Helical" evidence="5">
    <location>
        <begin position="435"/>
        <end position="456"/>
    </location>
</feature>
<evidence type="ECO:0000256" key="3">
    <source>
        <dbReference type="ARBA" id="ARBA00022729"/>
    </source>
</evidence>
<comment type="caution">
    <text evidence="6">The sequence shown here is derived from an EMBL/GenBank/DDBJ whole genome shotgun (WGS) entry which is preliminary data.</text>
</comment>